<keyword evidence="4 18" id="KW-0812">Transmembrane</keyword>
<dbReference type="Gene3D" id="1.20.1280.290">
    <property type="match status" value="2"/>
</dbReference>
<keyword evidence="3" id="KW-0813">Transport</keyword>
<dbReference type="SMART" id="SM00679">
    <property type="entry name" value="CTNS"/>
    <property type="match status" value="2"/>
</dbReference>
<accession>A0A6J2YUT0</accession>
<comment type="subunit">
    <text evidence="16">Interacts with components of the V-ATPase complex. Interacts with components of the Ragulator complex. Interacts with RRAGA/RagA and RRAGC/RagC. Interacts with AP-3 complex subunit mu (AP3M1 or AP3M2).</text>
</comment>
<evidence type="ECO:0000313" key="21">
    <source>
        <dbReference type="RefSeq" id="XP_030766939.1"/>
    </source>
</evidence>
<comment type="function">
    <text evidence="14">Cystine/H(+) symporter that mediates export of cystine, the oxidized dimer of cysteine, from lysosomes. Plays an important role in melanin synthesis by catalyzing cystine export from melanosomes, possibly by inhibiting pheomelanin synthesis. In addition to cystine export, also acts as a positive regulator of mTORC1 signaling in kidney proximal tubular cells, via interactions with components of the v-ATPase and Ragulator complexes. Also involved in small GTPase-regulated vesicle trafficking and lysosomal localization of LAMP2A, independently of cystine transporter activity.</text>
</comment>
<name>A0A6J2YUT0_SITOR</name>
<dbReference type="GeneID" id="115890756"/>
<keyword evidence="5 19" id="KW-0732">Signal</keyword>
<feature type="signal peptide" evidence="19">
    <location>
        <begin position="1"/>
        <end position="24"/>
    </location>
</feature>
<keyword evidence="10 18" id="KW-0472">Membrane</keyword>
<evidence type="ECO:0000256" key="3">
    <source>
        <dbReference type="ARBA" id="ARBA00022448"/>
    </source>
</evidence>
<evidence type="ECO:0000256" key="11">
    <source>
        <dbReference type="ARBA" id="ARBA00023180"/>
    </source>
</evidence>
<evidence type="ECO:0000256" key="10">
    <source>
        <dbReference type="ARBA" id="ARBA00023136"/>
    </source>
</evidence>
<evidence type="ECO:0000256" key="16">
    <source>
        <dbReference type="ARBA" id="ARBA00066203"/>
    </source>
</evidence>
<dbReference type="InterPro" id="IPR005282">
    <property type="entry name" value="LC_transporter"/>
</dbReference>
<dbReference type="AlphaFoldDB" id="A0A6J2YUT0"/>
<comment type="subcellular location">
    <subcellularLocation>
        <location evidence="1">Lysosome membrane</location>
        <topology evidence="1">Multi-pass membrane protein</topology>
    </subcellularLocation>
    <subcellularLocation>
        <location evidence="15">Melanosome membrane</location>
        <topology evidence="15">Multi-pass membrane protein</topology>
    </subcellularLocation>
</comment>
<evidence type="ECO:0000256" key="6">
    <source>
        <dbReference type="ARBA" id="ARBA00022737"/>
    </source>
</evidence>
<keyword evidence="7" id="KW-0769">Symport</keyword>
<evidence type="ECO:0000256" key="5">
    <source>
        <dbReference type="ARBA" id="ARBA00022729"/>
    </source>
</evidence>
<feature type="transmembrane region" description="Helical" evidence="18">
    <location>
        <begin position="308"/>
        <end position="327"/>
    </location>
</feature>
<evidence type="ECO:0000256" key="2">
    <source>
        <dbReference type="ARBA" id="ARBA00006855"/>
    </source>
</evidence>
<evidence type="ECO:0000256" key="18">
    <source>
        <dbReference type="SAM" id="Phobius"/>
    </source>
</evidence>
<dbReference type="InterPro" id="IPR006603">
    <property type="entry name" value="PQ-loop_rpt"/>
</dbReference>
<evidence type="ECO:0000256" key="17">
    <source>
        <dbReference type="ARBA" id="ARBA00069503"/>
    </source>
</evidence>
<feature type="transmembrane region" description="Helical" evidence="18">
    <location>
        <begin position="128"/>
        <end position="149"/>
    </location>
</feature>
<proteinExistence type="inferred from homology"/>
<dbReference type="RefSeq" id="XP_030766941.1">
    <property type="nucleotide sequence ID" value="XM_030911081.1"/>
</dbReference>
<evidence type="ECO:0000256" key="15">
    <source>
        <dbReference type="ARBA" id="ARBA00060435"/>
    </source>
</evidence>
<dbReference type="KEGG" id="soy:115890756"/>
<dbReference type="GO" id="GO:0015184">
    <property type="term" value="F:L-cystine transmembrane transporter activity"/>
    <property type="evidence" value="ECO:0007669"/>
    <property type="project" value="TreeGrafter"/>
</dbReference>
<dbReference type="FunFam" id="1.20.1280.290:FF:000016">
    <property type="entry name" value="Cystinosin homolog"/>
    <property type="match status" value="1"/>
</dbReference>
<dbReference type="GO" id="GO:0005765">
    <property type="term" value="C:lysosomal membrane"/>
    <property type="evidence" value="ECO:0007669"/>
    <property type="project" value="UniProtKB-SubCell"/>
</dbReference>
<evidence type="ECO:0000256" key="7">
    <source>
        <dbReference type="ARBA" id="ARBA00022847"/>
    </source>
</evidence>
<feature type="transmembrane region" description="Helical" evidence="18">
    <location>
        <begin position="169"/>
        <end position="189"/>
    </location>
</feature>
<feature type="transmembrane region" description="Helical" evidence="18">
    <location>
        <begin position="342"/>
        <end position="363"/>
    </location>
</feature>
<feature type="transmembrane region" description="Helical" evidence="18">
    <location>
        <begin position="212"/>
        <end position="233"/>
    </location>
</feature>
<feature type="transmembrane region" description="Helical" evidence="18">
    <location>
        <begin position="245"/>
        <end position="265"/>
    </location>
</feature>
<dbReference type="GO" id="GO:0048513">
    <property type="term" value="P:animal organ development"/>
    <property type="evidence" value="ECO:0007669"/>
    <property type="project" value="UniProtKB-ARBA"/>
</dbReference>
<dbReference type="NCBIfam" id="TIGR00951">
    <property type="entry name" value="2A43"/>
    <property type="match status" value="1"/>
</dbReference>
<dbReference type="Pfam" id="PF04193">
    <property type="entry name" value="PQ-loop"/>
    <property type="match status" value="2"/>
</dbReference>
<keyword evidence="12" id="KW-0458">Lysosome</keyword>
<organism evidence="20 22">
    <name type="scientific">Sitophilus oryzae</name>
    <name type="common">Rice weevil</name>
    <name type="synonym">Curculio oryzae</name>
    <dbReference type="NCBI Taxonomy" id="7048"/>
    <lineage>
        <taxon>Eukaryota</taxon>
        <taxon>Metazoa</taxon>
        <taxon>Ecdysozoa</taxon>
        <taxon>Arthropoda</taxon>
        <taxon>Hexapoda</taxon>
        <taxon>Insecta</taxon>
        <taxon>Pterygota</taxon>
        <taxon>Neoptera</taxon>
        <taxon>Endopterygota</taxon>
        <taxon>Coleoptera</taxon>
        <taxon>Polyphaga</taxon>
        <taxon>Cucujiformia</taxon>
        <taxon>Curculionidae</taxon>
        <taxon>Dryophthorinae</taxon>
        <taxon>Sitophilus</taxon>
    </lineage>
</organism>
<dbReference type="GO" id="GO:1902531">
    <property type="term" value="P:regulation of intracellular signal transduction"/>
    <property type="evidence" value="ECO:0007669"/>
    <property type="project" value="UniProtKB-ARBA"/>
</dbReference>
<evidence type="ECO:0000256" key="8">
    <source>
        <dbReference type="ARBA" id="ARBA00022927"/>
    </source>
</evidence>
<protein>
    <recommendedName>
        <fullName evidence="17">Cystinosin</fullName>
    </recommendedName>
</protein>
<evidence type="ECO:0000256" key="1">
    <source>
        <dbReference type="ARBA" id="ARBA00004155"/>
    </source>
</evidence>
<keyword evidence="6" id="KW-0677">Repeat</keyword>
<evidence type="ECO:0000256" key="9">
    <source>
        <dbReference type="ARBA" id="ARBA00022989"/>
    </source>
</evidence>
<keyword evidence="8" id="KW-0653">Protein transport</keyword>
<dbReference type="Proteomes" id="UP000504635">
    <property type="component" value="Unplaced"/>
</dbReference>
<dbReference type="RefSeq" id="XP_030766939.1">
    <property type="nucleotide sequence ID" value="XM_030911079.1"/>
</dbReference>
<reference evidence="21 22" key="1">
    <citation type="submission" date="2025-04" db="UniProtKB">
        <authorList>
            <consortium name="RefSeq"/>
        </authorList>
    </citation>
    <scope>IDENTIFICATION</scope>
    <source>
        <tissue evidence="21 22">Gonads</tissue>
    </source>
</reference>
<gene>
    <name evidence="21 22" type="primary">LOC115890756</name>
</gene>
<dbReference type="CTD" id="1497"/>
<feature type="chain" id="PRO_5044642954" description="Cystinosin" evidence="19">
    <location>
        <begin position="25"/>
        <end position="375"/>
    </location>
</feature>
<evidence type="ECO:0000313" key="22">
    <source>
        <dbReference type="RefSeq" id="XP_030766941.1"/>
    </source>
</evidence>
<sequence length="375" mass="42746">MKMNSKITSLFSCVVIVLVRKCICDSSLLVNTHDVTIKLKDVAVVSIITGPSYTPINGSLSITVQHSDIAKVNSTGITDLSILEPNQSTPIEITASSPGKTDIYTNSTSSLVNVNDIYFKVTVYRVQWLIKFSTAIGWIYFVAWSVSFYPQAYSNWKRKSVIGLNFDFLHLNIVGFVLYSIFNLGLYFIPELREEYTNRYPRGLNPVQVNDIFFAVHAVILTLVTIAQCYIYEKGDQRVSTTAKVILGIFGLFLTISIFLAGFKVIHWLDFLYYCSYVKLTITLIKYIPQAYMNYKRKSTDGWSIGNILLDFTGGILSMLQMILNAYNYDDWQSIFGDPTKFGLGLFSVAFDILFILQHYVFYRHRSDSQYVFQQ</sequence>
<dbReference type="FunFam" id="1.20.1280.290:FF:000015">
    <property type="entry name" value="cystinosin isoform X2"/>
    <property type="match status" value="1"/>
</dbReference>
<dbReference type="PANTHER" id="PTHR13131:SF5">
    <property type="entry name" value="CYSTINOSIN"/>
    <property type="match status" value="1"/>
</dbReference>
<dbReference type="GO" id="GO:0015031">
    <property type="term" value="P:protein transport"/>
    <property type="evidence" value="ECO:0007669"/>
    <property type="project" value="UniProtKB-KW"/>
</dbReference>
<dbReference type="PANTHER" id="PTHR13131">
    <property type="entry name" value="CYSTINOSIN"/>
    <property type="match status" value="1"/>
</dbReference>
<dbReference type="GO" id="GO:0050890">
    <property type="term" value="P:cognition"/>
    <property type="evidence" value="ECO:0007669"/>
    <property type="project" value="UniProtKB-ARBA"/>
</dbReference>
<dbReference type="OrthoDB" id="75720at2759"/>
<evidence type="ECO:0000256" key="13">
    <source>
        <dbReference type="ARBA" id="ARBA00048473"/>
    </source>
</evidence>
<evidence type="ECO:0000313" key="20">
    <source>
        <dbReference type="Proteomes" id="UP000504635"/>
    </source>
</evidence>
<comment type="catalytic activity">
    <reaction evidence="13">
        <text>L-cystine(out) + H(+)(out) = L-cystine(in) + H(+)(in)</text>
        <dbReference type="Rhea" id="RHEA:66172"/>
        <dbReference type="ChEBI" id="CHEBI:15378"/>
        <dbReference type="ChEBI" id="CHEBI:35491"/>
    </reaction>
    <physiologicalReaction direction="left-to-right" evidence="13">
        <dbReference type="Rhea" id="RHEA:66173"/>
    </physiologicalReaction>
</comment>
<evidence type="ECO:0000256" key="12">
    <source>
        <dbReference type="ARBA" id="ARBA00023228"/>
    </source>
</evidence>
<evidence type="ECO:0000256" key="14">
    <source>
        <dbReference type="ARBA" id="ARBA00060313"/>
    </source>
</evidence>
<keyword evidence="20" id="KW-1185">Reference proteome</keyword>
<dbReference type="GO" id="GO:0015293">
    <property type="term" value="F:symporter activity"/>
    <property type="evidence" value="ECO:0007669"/>
    <property type="project" value="UniProtKB-KW"/>
</dbReference>
<keyword evidence="11" id="KW-0325">Glycoprotein</keyword>
<dbReference type="GO" id="GO:0048731">
    <property type="term" value="P:system development"/>
    <property type="evidence" value="ECO:0007669"/>
    <property type="project" value="UniProtKB-ARBA"/>
</dbReference>
<evidence type="ECO:0000256" key="19">
    <source>
        <dbReference type="SAM" id="SignalP"/>
    </source>
</evidence>
<evidence type="ECO:0000256" key="4">
    <source>
        <dbReference type="ARBA" id="ARBA00022692"/>
    </source>
</evidence>
<comment type="similarity">
    <text evidence="2">Belongs to the cystinosin family.</text>
</comment>
<keyword evidence="9 18" id="KW-1133">Transmembrane helix</keyword>